<dbReference type="RefSeq" id="WP_103283982.1">
    <property type="nucleotide sequence ID" value="NZ_AP026382.1"/>
</dbReference>
<dbReference type="InterPro" id="IPR001296">
    <property type="entry name" value="Glyco_trans_1"/>
</dbReference>
<dbReference type="PANTHER" id="PTHR45947">
    <property type="entry name" value="SULFOQUINOVOSYL TRANSFERASE SQD2"/>
    <property type="match status" value="1"/>
</dbReference>
<gene>
    <name evidence="2" type="primary">gt3</name>
    <name evidence="3" type="ORF">KAM621c_17370</name>
</gene>
<dbReference type="SUPFAM" id="SSF53756">
    <property type="entry name" value="UDP-Glycosyltransferase/glycogen phosphorylase"/>
    <property type="match status" value="1"/>
</dbReference>
<dbReference type="GO" id="GO:0016757">
    <property type="term" value="F:glycosyltransferase activity"/>
    <property type="evidence" value="ECO:0007669"/>
    <property type="project" value="InterPro"/>
</dbReference>
<dbReference type="EMBL" id="MH325888">
    <property type="protein sequence ID" value="AWU66593.1"/>
    <property type="molecule type" value="Genomic_DNA"/>
</dbReference>
<accession>A0A2Z4C053</accession>
<proteinExistence type="predicted"/>
<reference evidence="3" key="2">
    <citation type="submission" date="2022-07" db="EMBL/GenBank/DDBJ databases">
        <title>Complete genome sequence of carbapenem-resistant Citrobacter spp. in Japan.</title>
        <authorList>
            <person name="Maehana S."/>
            <person name="Suzuki M."/>
            <person name="Kitasato H."/>
        </authorList>
    </citation>
    <scope>NUCLEOTIDE SEQUENCE</scope>
    <source>
        <strain evidence="3">KAM621</strain>
    </source>
</reference>
<dbReference type="PANTHER" id="PTHR45947:SF3">
    <property type="entry name" value="SULFOQUINOVOSYL TRANSFERASE SQD2"/>
    <property type="match status" value="1"/>
</dbReference>
<organism evidence="2">
    <name type="scientific">Citrobacter braakii</name>
    <dbReference type="NCBI Taxonomy" id="57706"/>
    <lineage>
        <taxon>Bacteria</taxon>
        <taxon>Pseudomonadati</taxon>
        <taxon>Pseudomonadota</taxon>
        <taxon>Gammaproteobacteria</taxon>
        <taxon>Enterobacterales</taxon>
        <taxon>Enterobacteriaceae</taxon>
        <taxon>Citrobacter</taxon>
        <taxon>Citrobacter freundii complex</taxon>
    </lineage>
</organism>
<dbReference type="InterPro" id="IPR050194">
    <property type="entry name" value="Glycosyltransferase_grp1"/>
</dbReference>
<feature type="domain" description="Glycosyl transferase family 1" evidence="1">
    <location>
        <begin position="278"/>
        <end position="426"/>
    </location>
</feature>
<reference evidence="2" key="1">
    <citation type="submission" date="2018-05" db="EMBL/GenBank/DDBJ databases">
        <authorList>
            <person name="Lanie J.A."/>
            <person name="Ng W.-L."/>
            <person name="Kazmierczak K.M."/>
            <person name="Andrzejewski T.M."/>
            <person name="Davidsen T.M."/>
            <person name="Wayne K.J."/>
            <person name="Tettelin H."/>
            <person name="Glass J.I."/>
            <person name="Rusch D."/>
            <person name="Podicherti R."/>
            <person name="Tsui H.-C.T."/>
            <person name="Winkler M.E."/>
        </authorList>
    </citation>
    <scope>NUCLEOTIDE SEQUENCE</scope>
    <source>
        <strain evidence="2">O6_cluster</strain>
    </source>
</reference>
<dbReference type="Proteomes" id="UP001058317">
    <property type="component" value="Chromosome"/>
</dbReference>
<evidence type="ECO:0000259" key="1">
    <source>
        <dbReference type="Pfam" id="PF00534"/>
    </source>
</evidence>
<sequence length="448" mass="50203">MRILLTVHQFFPEYSAGTEVLTLSVAKKLLALGHEVHIYSGHPGDTCTSDDQRLEEYVYDGIAVSRFLHAYVPMAGQTSMIEIGYKNVLALQNFDNVVRQFNPDYVHHFHLNRLGIGLIDFLHQQGIAQFFTPTDFWMICPTAQLMLGEGRYCSGPDHNAGNCVKHFSRDRLKGLSGKFIDNIPDIMFSKLALITKKNPIIQFPMSQEVRALTDRLTNTVAALNKLDGIVSPNAFMKELFIKYGVKESLIHSCQFGVDINNSYIKQEASDNIQPVICLGFIGTLAPHKGCHIAIKAFLDLPVGSARLKIYGSHKDFPDYYESLIKLVNNNPDIEFCGTFHNENIGEIIAQFDVLLVPSVWYENTPLVIYSAQACQCPVIASNLPGISEIVHDEENGLLFNPGDSADLNKCIQRIIARAELLPTFRKNCCAPLSVEQYTLKLLDIWCKC</sequence>
<evidence type="ECO:0000313" key="2">
    <source>
        <dbReference type="EMBL" id="AWU66593.1"/>
    </source>
</evidence>
<protein>
    <submittedName>
        <fullName evidence="2 3">Glycosyl transferase</fullName>
    </submittedName>
</protein>
<dbReference type="Gene3D" id="3.40.50.2000">
    <property type="entry name" value="Glycogen Phosphorylase B"/>
    <property type="match status" value="3"/>
</dbReference>
<name>A0A2Z4C053_CITBR</name>
<dbReference type="EMBL" id="AP026382">
    <property type="protein sequence ID" value="BDN96632.1"/>
    <property type="molecule type" value="Genomic_DNA"/>
</dbReference>
<dbReference type="Pfam" id="PF00534">
    <property type="entry name" value="Glycos_transf_1"/>
    <property type="match status" value="1"/>
</dbReference>
<dbReference type="AlphaFoldDB" id="A0A2Z4C053"/>
<evidence type="ECO:0000313" key="3">
    <source>
        <dbReference type="EMBL" id="BDN96632.1"/>
    </source>
</evidence>
<keyword evidence="2" id="KW-0808">Transferase</keyword>